<dbReference type="Gene3D" id="3.40.50.1820">
    <property type="entry name" value="alpha/beta hydrolase"/>
    <property type="match status" value="1"/>
</dbReference>
<dbReference type="GO" id="GO:0017000">
    <property type="term" value="P:antibiotic biosynthetic process"/>
    <property type="evidence" value="ECO:0007669"/>
    <property type="project" value="UniProtKB-ARBA"/>
</dbReference>
<dbReference type="PROSITE" id="PS00455">
    <property type="entry name" value="AMP_BINDING"/>
    <property type="match status" value="1"/>
</dbReference>
<dbReference type="SMART" id="SM00824">
    <property type="entry name" value="PKS_TE"/>
    <property type="match status" value="1"/>
</dbReference>
<dbReference type="InterPro" id="IPR020806">
    <property type="entry name" value="PKS_PP-bd"/>
</dbReference>
<dbReference type="InterPro" id="IPR020802">
    <property type="entry name" value="TesA-like"/>
</dbReference>
<keyword evidence="3" id="KW-0597">Phosphoprotein</keyword>
<dbReference type="InterPro" id="IPR020845">
    <property type="entry name" value="AMP-binding_CS"/>
</dbReference>
<sequence>MLGATPSAPPHDRRPAFPADFLLHHRFVAQAARTPDAVAVVAHDRSLSYAELAAESARLARRLADGGTGPGAVVGVLMEKGWEQVAGCLGVLRSGAAYVPVDPGWPAKRVAGVLEAAGIGTVLTQPRLRGTIEWPEGVEVLDVDVPPSDAPHCEAPDVAVGPEDLAYVIYTSGSTGVPKGVMIEHGPAVNTVLDVNDELSLIPEDRVLALSALNFDLSVYDMFGPLSVGGAVVLPAPADQREPGNWLAVMADARVTVWNSVPALMAMLCEHLASEREGSRAGLPPLRAVLMSGDWIPVALPGEIWRYFPDAAQWSLGGATEASIWSIWHRITSSDASLSSVPYGTSMCNQRVYVVDQLLRPRPQWVPGEICIAGAGLARGYLGAPELTAKSFVVSPSTGERVYRTGDWGRLLPSGEIEFLGREDMQVKVGGYRIELGDVEAALLTCPGVAGAVVAAQGTRGRTRLSAHVLLDPDAGHSGADIKRMAAEVLPRYMVPAVVTVRDSFPLTSNGKVDRGALARLQDEEAEAEAITLPVTSEEELLLSVWSTFFDTPALSVLDNFFELGGDSLQAVRLMSVLRQETGAELPVSALFAAPTIRDLARELTRAHGSAPRSPLVPVRTEGTAVPLVFIHPIGGDVLCYSELARKLGDGQPFYAVQAYSAQDDAASGAGLEEMAAAYAKAITRGVPGERFRLGGWSMGGLLAIETARELTALGRTVDWVAAVDIIETPTGLQRAALTESELLTWLGRDLAGLTARPWQPEAAIASPADLFTSLGTQGILPGDLGLFDFREIYDRFARNARALYGYRPTAFPGPVHFLQAKSGAGTDAVDAWRALCKGRFERVSVPGDHYTVLKAPHVDTVVEALTEILSG</sequence>
<dbReference type="PANTHER" id="PTHR45527:SF10">
    <property type="entry name" value="PYOCHELIN SYNTHASE PCHF"/>
    <property type="match status" value="1"/>
</dbReference>
<dbReference type="InterPro" id="IPR025110">
    <property type="entry name" value="AMP-bd_C"/>
</dbReference>
<dbReference type="InterPro" id="IPR001031">
    <property type="entry name" value="Thioesterase"/>
</dbReference>
<dbReference type="NCBIfam" id="TIGR01733">
    <property type="entry name" value="AA-adenyl-dom"/>
    <property type="match status" value="1"/>
</dbReference>
<dbReference type="Pfam" id="PF00501">
    <property type="entry name" value="AMP-binding"/>
    <property type="match status" value="1"/>
</dbReference>
<dbReference type="FunFam" id="3.40.50.12780:FF:000012">
    <property type="entry name" value="Non-ribosomal peptide synthetase"/>
    <property type="match status" value="1"/>
</dbReference>
<dbReference type="Pfam" id="PF00550">
    <property type="entry name" value="PP-binding"/>
    <property type="match status" value="1"/>
</dbReference>
<dbReference type="Pfam" id="PF00975">
    <property type="entry name" value="Thioesterase"/>
    <property type="match status" value="1"/>
</dbReference>
<dbReference type="InterPro" id="IPR036736">
    <property type="entry name" value="ACP-like_sf"/>
</dbReference>
<dbReference type="InterPro" id="IPR009081">
    <property type="entry name" value="PP-bd_ACP"/>
</dbReference>
<evidence type="ECO:0000259" key="5">
    <source>
        <dbReference type="PROSITE" id="PS50075"/>
    </source>
</evidence>
<dbReference type="GO" id="GO:0031177">
    <property type="term" value="F:phosphopantetheine binding"/>
    <property type="evidence" value="ECO:0007669"/>
    <property type="project" value="InterPro"/>
</dbReference>
<dbReference type="PANTHER" id="PTHR45527">
    <property type="entry name" value="NONRIBOSOMAL PEPTIDE SYNTHETASE"/>
    <property type="match status" value="1"/>
</dbReference>
<dbReference type="SUPFAM" id="SSF47336">
    <property type="entry name" value="ACP-like"/>
    <property type="match status" value="1"/>
</dbReference>
<dbReference type="Gene3D" id="2.30.38.10">
    <property type="entry name" value="Luciferase, Domain 3"/>
    <property type="match status" value="1"/>
</dbReference>
<dbReference type="InterPro" id="IPR029058">
    <property type="entry name" value="AB_hydrolase_fold"/>
</dbReference>
<organism evidence="6 7">
    <name type="scientific">Streptomyces hawaiiensis</name>
    <dbReference type="NCBI Taxonomy" id="67305"/>
    <lineage>
        <taxon>Bacteria</taxon>
        <taxon>Bacillati</taxon>
        <taxon>Actinomycetota</taxon>
        <taxon>Actinomycetes</taxon>
        <taxon>Kitasatosporales</taxon>
        <taxon>Streptomycetaceae</taxon>
        <taxon>Streptomyces</taxon>
    </lineage>
</organism>
<dbReference type="GO" id="GO:0005737">
    <property type="term" value="C:cytoplasm"/>
    <property type="evidence" value="ECO:0007669"/>
    <property type="project" value="TreeGrafter"/>
</dbReference>
<gene>
    <name evidence="6" type="ORF">CEB94_37160</name>
</gene>
<dbReference type="InterPro" id="IPR010071">
    <property type="entry name" value="AA_adenyl_dom"/>
</dbReference>
<accession>A0A6G5RNR2</accession>
<dbReference type="Gene3D" id="3.40.50.980">
    <property type="match status" value="2"/>
</dbReference>
<evidence type="ECO:0000313" key="6">
    <source>
        <dbReference type="EMBL" id="QCD59798.1"/>
    </source>
</evidence>
<dbReference type="InterPro" id="IPR000873">
    <property type="entry name" value="AMP-dep_synth/lig_dom"/>
</dbReference>
<evidence type="ECO:0000256" key="4">
    <source>
        <dbReference type="ARBA" id="ARBA00022598"/>
    </source>
</evidence>
<evidence type="ECO:0000256" key="2">
    <source>
        <dbReference type="ARBA" id="ARBA00022450"/>
    </source>
</evidence>
<reference evidence="6 7" key="1">
    <citation type="submission" date="2017-06" db="EMBL/GenBank/DDBJ databases">
        <title>Complete Genome Sequence of Streptomyces hawaiiensis NRRL 15010 and insights into acyldepsipeptides biosynthesis.</title>
        <authorList>
            <person name="Mariita R.M."/>
            <person name="Sello J.K."/>
        </authorList>
    </citation>
    <scope>NUCLEOTIDE SEQUENCE [LARGE SCALE GENOMIC DNA]</scope>
    <source>
        <strain evidence="6 7">ATCC 12236</strain>
    </source>
</reference>
<proteinExistence type="predicted"/>
<dbReference type="InterPro" id="IPR045851">
    <property type="entry name" value="AMP-bd_C_sf"/>
</dbReference>
<name>A0A6G5RNR2_9ACTN</name>
<keyword evidence="7" id="KW-1185">Reference proteome</keyword>
<keyword evidence="4" id="KW-0436">Ligase</keyword>
<dbReference type="GO" id="GO:0043041">
    <property type="term" value="P:amino acid activation for nonribosomal peptide biosynthetic process"/>
    <property type="evidence" value="ECO:0007669"/>
    <property type="project" value="TreeGrafter"/>
</dbReference>
<dbReference type="GO" id="GO:0016874">
    <property type="term" value="F:ligase activity"/>
    <property type="evidence" value="ECO:0007669"/>
    <property type="project" value="UniProtKB-KW"/>
</dbReference>
<dbReference type="Gene3D" id="3.30.300.30">
    <property type="match status" value="1"/>
</dbReference>
<dbReference type="Proteomes" id="UP000495940">
    <property type="component" value="Chromosome"/>
</dbReference>
<dbReference type="Pfam" id="PF13193">
    <property type="entry name" value="AMP-binding_C"/>
    <property type="match status" value="1"/>
</dbReference>
<evidence type="ECO:0000256" key="3">
    <source>
        <dbReference type="ARBA" id="ARBA00022553"/>
    </source>
</evidence>
<dbReference type="SUPFAM" id="SSF53474">
    <property type="entry name" value="alpha/beta-Hydrolases"/>
    <property type="match status" value="1"/>
</dbReference>
<evidence type="ECO:0000313" key="7">
    <source>
        <dbReference type="Proteomes" id="UP000495940"/>
    </source>
</evidence>
<feature type="domain" description="Carrier" evidence="5">
    <location>
        <begin position="533"/>
        <end position="608"/>
    </location>
</feature>
<dbReference type="AlphaFoldDB" id="A0A6G5RNR2"/>
<protein>
    <submittedName>
        <fullName evidence="6">Amino acid adenylation protein</fullName>
    </submittedName>
</protein>
<dbReference type="Gene3D" id="1.10.1200.10">
    <property type="entry name" value="ACP-like"/>
    <property type="match status" value="1"/>
</dbReference>
<keyword evidence="2" id="KW-0596">Phosphopantetheine</keyword>
<dbReference type="FunFam" id="3.40.50.980:FF:000001">
    <property type="entry name" value="Non-ribosomal peptide synthetase"/>
    <property type="match status" value="1"/>
</dbReference>
<dbReference type="GO" id="GO:0044550">
    <property type="term" value="P:secondary metabolite biosynthetic process"/>
    <property type="evidence" value="ECO:0007669"/>
    <property type="project" value="TreeGrafter"/>
</dbReference>
<dbReference type="PRINTS" id="PR00154">
    <property type="entry name" value="AMPBINDING"/>
</dbReference>
<comment type="pathway">
    <text evidence="1">Siderophore biosynthesis.</text>
</comment>
<dbReference type="PROSITE" id="PS50075">
    <property type="entry name" value="CARRIER"/>
    <property type="match status" value="1"/>
</dbReference>
<dbReference type="SMART" id="SM00823">
    <property type="entry name" value="PKS_PP"/>
    <property type="match status" value="1"/>
</dbReference>
<dbReference type="InterPro" id="IPR020459">
    <property type="entry name" value="AMP-binding"/>
</dbReference>
<dbReference type="EMBL" id="CP021978">
    <property type="protein sequence ID" value="QCD59798.1"/>
    <property type="molecule type" value="Genomic_DNA"/>
</dbReference>
<dbReference type="KEGG" id="shaw:CEB94_37160"/>
<dbReference type="SUPFAM" id="SSF56801">
    <property type="entry name" value="Acetyl-CoA synthetase-like"/>
    <property type="match status" value="1"/>
</dbReference>
<evidence type="ECO:0000256" key="1">
    <source>
        <dbReference type="ARBA" id="ARBA00004924"/>
    </source>
</evidence>